<evidence type="ECO:0000256" key="2">
    <source>
        <dbReference type="ARBA" id="ARBA00022723"/>
    </source>
</evidence>
<keyword evidence="4 7" id="KW-0223">Dioxygenase</keyword>
<dbReference type="SUPFAM" id="SSF51197">
    <property type="entry name" value="Clavaminate synthase-like"/>
    <property type="match status" value="1"/>
</dbReference>
<comment type="cofactor">
    <cofactor evidence="7">
        <name>Fe(2+)</name>
        <dbReference type="ChEBI" id="CHEBI:29033"/>
    </cofactor>
    <text evidence="7">Binds 1 Fe(2+) ion per subunit.</text>
</comment>
<dbReference type="GO" id="GO:0016706">
    <property type="term" value="F:2-oxoglutarate-dependent dioxygenase activity"/>
    <property type="evidence" value="ECO:0007669"/>
    <property type="project" value="UniProtKB-UniRule"/>
</dbReference>
<dbReference type="GO" id="GO:0006974">
    <property type="term" value="P:DNA damage response"/>
    <property type="evidence" value="ECO:0007669"/>
    <property type="project" value="TreeGrafter"/>
</dbReference>
<comment type="cofactor">
    <cofactor evidence="1 7">
        <name>L-ascorbate</name>
        <dbReference type="ChEBI" id="CHEBI:38290"/>
    </cofactor>
</comment>
<feature type="binding site" evidence="7">
    <location>
        <position position="169"/>
    </location>
    <ligand>
        <name>2-oxoglutarate</name>
        <dbReference type="ChEBI" id="CHEBI:16810"/>
    </ligand>
</feature>
<accession>A0A7X3H9H2</accession>
<gene>
    <name evidence="9" type="ORF">GO594_16125</name>
</gene>
<keyword evidence="5 7" id="KW-0560">Oxidoreductase</keyword>
<dbReference type="NCBIfam" id="NF003975">
    <property type="entry name" value="PRK05467.1-4"/>
    <property type="match status" value="1"/>
</dbReference>
<dbReference type="InterPro" id="IPR006620">
    <property type="entry name" value="Pro_4_hyd_alph"/>
</dbReference>
<dbReference type="HAMAP" id="MF_00657">
    <property type="entry name" value="Hydroxyl_YbiX"/>
    <property type="match status" value="1"/>
</dbReference>
<dbReference type="GO" id="GO:0031418">
    <property type="term" value="F:L-ascorbic acid binding"/>
    <property type="evidence" value="ECO:0007669"/>
    <property type="project" value="UniProtKB-KW"/>
</dbReference>
<feature type="domain" description="Fe2OG dioxygenase" evidence="8">
    <location>
        <begin position="78"/>
        <end position="178"/>
    </location>
</feature>
<sequence length="226" mass="25107">MMFHIPDVLTADEVRQCREALERAAWVDGRSTAGHMAVRSKDNQQLAPDDPLAQQIGDFIVDRLGSHPQFIAAALPLKVLPPRFNRYSGGGTYGNHIDNAIFSVPGTHHRVRSDLSATLFFCDPDDYEGGELVVEDTYGSHRVKLPAGHLVLYPGSSLHRVEPVTRGARLAAFFWIQSLVREDNQRAMLLELDGAIQQLGQSVPEHPALVQLSGVYHNLLRHWSTT</sequence>
<comment type="caution">
    <text evidence="9">The sequence shown here is derived from an EMBL/GenBank/DDBJ whole genome shotgun (WGS) entry which is preliminary data.</text>
</comment>
<dbReference type="Pfam" id="PF13640">
    <property type="entry name" value="2OG-FeII_Oxy_3"/>
    <property type="match status" value="1"/>
</dbReference>
<dbReference type="Pfam" id="PF18331">
    <property type="entry name" value="PKHD_C"/>
    <property type="match status" value="1"/>
</dbReference>
<feature type="binding site" evidence="7">
    <location>
        <position position="96"/>
    </location>
    <ligand>
        <name>Fe cation</name>
        <dbReference type="ChEBI" id="CHEBI:24875"/>
    </ligand>
</feature>
<dbReference type="RefSeq" id="WP_044406907.1">
    <property type="nucleotide sequence ID" value="NZ_AP022642.1"/>
</dbReference>
<dbReference type="Proteomes" id="UP000461288">
    <property type="component" value="Unassembled WGS sequence"/>
</dbReference>
<dbReference type="EMBL" id="WTFN01000037">
    <property type="protein sequence ID" value="MWK57510.1"/>
    <property type="molecule type" value="Genomic_DNA"/>
</dbReference>
<dbReference type="GO" id="GO:0005506">
    <property type="term" value="F:iron ion binding"/>
    <property type="evidence" value="ECO:0007669"/>
    <property type="project" value="UniProtKB-UniRule"/>
</dbReference>
<dbReference type="InterPro" id="IPR044862">
    <property type="entry name" value="Pro_4_hyd_alph_FE2OG_OXY"/>
</dbReference>
<evidence type="ECO:0000256" key="3">
    <source>
        <dbReference type="ARBA" id="ARBA00022896"/>
    </source>
</evidence>
<organism evidence="9 10">
    <name type="scientific">Metapseudomonas otitidis</name>
    <dbReference type="NCBI Taxonomy" id="319939"/>
    <lineage>
        <taxon>Bacteria</taxon>
        <taxon>Pseudomonadati</taxon>
        <taxon>Pseudomonadota</taxon>
        <taxon>Gammaproteobacteria</taxon>
        <taxon>Pseudomonadales</taxon>
        <taxon>Pseudomonadaceae</taxon>
        <taxon>Metapseudomonas</taxon>
    </lineage>
</organism>
<dbReference type="GO" id="GO:0006879">
    <property type="term" value="P:intracellular iron ion homeostasis"/>
    <property type="evidence" value="ECO:0007669"/>
    <property type="project" value="TreeGrafter"/>
</dbReference>
<evidence type="ECO:0000256" key="4">
    <source>
        <dbReference type="ARBA" id="ARBA00022964"/>
    </source>
</evidence>
<dbReference type="Gene3D" id="4.10.860.20">
    <property type="entry name" value="Rabenosyn, Rab binding domain"/>
    <property type="match status" value="1"/>
</dbReference>
<dbReference type="InterPro" id="IPR023550">
    <property type="entry name" value="PKHD_hydroxylase"/>
</dbReference>
<evidence type="ECO:0000256" key="7">
    <source>
        <dbReference type="HAMAP-Rule" id="MF_00657"/>
    </source>
</evidence>
<dbReference type="InterPro" id="IPR041097">
    <property type="entry name" value="PKHD_C"/>
</dbReference>
<name>A0A7X3H9H2_9GAMM</name>
<keyword evidence="2 7" id="KW-0479">Metal-binding</keyword>
<dbReference type="AlphaFoldDB" id="A0A7X3H9H2"/>
<evidence type="ECO:0000256" key="6">
    <source>
        <dbReference type="ARBA" id="ARBA00023004"/>
    </source>
</evidence>
<keyword evidence="3 7" id="KW-0847">Vitamin C</keyword>
<feature type="binding site" evidence="7">
    <location>
        <position position="98"/>
    </location>
    <ligand>
        <name>Fe cation</name>
        <dbReference type="ChEBI" id="CHEBI:24875"/>
    </ligand>
</feature>
<dbReference type="SMART" id="SM00702">
    <property type="entry name" value="P4Hc"/>
    <property type="match status" value="1"/>
</dbReference>
<evidence type="ECO:0000256" key="1">
    <source>
        <dbReference type="ARBA" id="ARBA00001961"/>
    </source>
</evidence>
<evidence type="ECO:0000259" key="8">
    <source>
        <dbReference type="PROSITE" id="PS51471"/>
    </source>
</evidence>
<evidence type="ECO:0000313" key="9">
    <source>
        <dbReference type="EMBL" id="MWK57510.1"/>
    </source>
</evidence>
<feature type="binding site" evidence="7">
    <location>
        <position position="159"/>
    </location>
    <ligand>
        <name>Fe cation</name>
        <dbReference type="ChEBI" id="CHEBI:24875"/>
    </ligand>
</feature>
<proteinExistence type="inferred from homology"/>
<evidence type="ECO:0000256" key="5">
    <source>
        <dbReference type="ARBA" id="ARBA00023002"/>
    </source>
</evidence>
<dbReference type="NCBIfam" id="NF003974">
    <property type="entry name" value="PRK05467.1-3"/>
    <property type="match status" value="1"/>
</dbReference>
<reference evidence="9 10" key="1">
    <citation type="submission" date="2019-12" db="EMBL/GenBank/DDBJ databases">
        <title>Draft genome sequence of Pseudomonas otitidis recovered from a chicken carcass.</title>
        <authorList>
            <person name="Vieira T.R."/>
            <person name="Oliviera E.F.C."/>
            <person name="Silva N.M.V."/>
            <person name="Sambrano G.E."/>
            <person name="Cibulski S.P."/>
            <person name="Cardoso M.R.I."/>
        </authorList>
    </citation>
    <scope>NUCLEOTIDE SEQUENCE [LARGE SCALE GENOMIC DNA]</scope>
    <source>
        <strain evidence="9 10">25_K</strain>
    </source>
</reference>
<dbReference type="PANTHER" id="PTHR41536:SF1">
    <property type="entry name" value="PKHD-TYPE HYDROXYLASE YBIX"/>
    <property type="match status" value="1"/>
</dbReference>
<dbReference type="PANTHER" id="PTHR41536">
    <property type="entry name" value="PKHD-TYPE HYDROXYLASE YBIX"/>
    <property type="match status" value="1"/>
</dbReference>
<evidence type="ECO:0000313" key="10">
    <source>
        <dbReference type="Proteomes" id="UP000461288"/>
    </source>
</evidence>
<keyword evidence="6 7" id="KW-0408">Iron</keyword>
<protein>
    <submittedName>
        <fullName evidence="9">Fe2+-dependent dioxygenase</fullName>
    </submittedName>
</protein>
<dbReference type="Gene3D" id="2.60.120.620">
    <property type="entry name" value="q2cbj1_9rhob like domain"/>
    <property type="match status" value="1"/>
</dbReference>
<dbReference type="GeneID" id="57396358"/>
<dbReference type="InterPro" id="IPR005123">
    <property type="entry name" value="Oxoglu/Fe-dep_dioxygenase_dom"/>
</dbReference>
<dbReference type="PROSITE" id="PS51471">
    <property type="entry name" value="FE2OG_OXY"/>
    <property type="match status" value="1"/>
</dbReference>